<organism evidence="9 10">
    <name type="scientific">Emiliania huxleyi (strain CCMP1516)</name>
    <dbReference type="NCBI Taxonomy" id="280463"/>
    <lineage>
        <taxon>Eukaryota</taxon>
        <taxon>Haptista</taxon>
        <taxon>Haptophyta</taxon>
        <taxon>Prymnesiophyceae</taxon>
        <taxon>Isochrysidales</taxon>
        <taxon>Noelaerhabdaceae</taxon>
        <taxon>Emiliania</taxon>
    </lineage>
</organism>
<feature type="compositionally biased region" description="Basic and acidic residues" evidence="6">
    <location>
        <begin position="28"/>
        <end position="37"/>
    </location>
</feature>
<dbReference type="AlphaFoldDB" id="A0A0D3JWK3"/>
<dbReference type="EnsemblProtists" id="EOD27888">
    <property type="protein sequence ID" value="EOD27888"/>
    <property type="gene ID" value="EMIHUDRAFT_450123"/>
</dbReference>
<evidence type="ECO:0000259" key="8">
    <source>
        <dbReference type="Pfam" id="PF09335"/>
    </source>
</evidence>
<keyword evidence="2" id="KW-1003">Cell membrane</keyword>
<protein>
    <recommendedName>
        <fullName evidence="8">VTT domain-containing protein</fullName>
    </recommendedName>
</protein>
<dbReference type="Pfam" id="PF09335">
    <property type="entry name" value="VTT_dom"/>
    <property type="match status" value="1"/>
</dbReference>
<dbReference type="RefSeq" id="XP_005780317.1">
    <property type="nucleotide sequence ID" value="XM_005780260.1"/>
</dbReference>
<evidence type="ECO:0000256" key="3">
    <source>
        <dbReference type="ARBA" id="ARBA00022692"/>
    </source>
</evidence>
<dbReference type="PANTHER" id="PTHR12677:SF59">
    <property type="entry name" value="GOLGI APPARATUS MEMBRANE PROTEIN TVP38-RELATED"/>
    <property type="match status" value="1"/>
</dbReference>
<dbReference type="GeneID" id="17273434"/>
<feature type="compositionally biased region" description="Basic and acidic residues" evidence="6">
    <location>
        <begin position="48"/>
        <end position="57"/>
    </location>
</feature>
<comment type="subcellular location">
    <subcellularLocation>
        <location evidence="1">Cell membrane</location>
        <topology evidence="1">Multi-pass membrane protein</topology>
    </subcellularLocation>
</comment>
<dbReference type="PANTHER" id="PTHR12677">
    <property type="entry name" value="GOLGI APPARATUS MEMBRANE PROTEIN TVP38-RELATED"/>
    <property type="match status" value="1"/>
</dbReference>
<feature type="region of interest" description="Disordered" evidence="6">
    <location>
        <begin position="25"/>
        <end position="57"/>
    </location>
</feature>
<reference evidence="10" key="1">
    <citation type="journal article" date="2013" name="Nature">
        <title>Pan genome of the phytoplankton Emiliania underpins its global distribution.</title>
        <authorList>
            <person name="Read B.A."/>
            <person name="Kegel J."/>
            <person name="Klute M.J."/>
            <person name="Kuo A."/>
            <person name="Lefebvre S.C."/>
            <person name="Maumus F."/>
            <person name="Mayer C."/>
            <person name="Miller J."/>
            <person name="Monier A."/>
            <person name="Salamov A."/>
            <person name="Young J."/>
            <person name="Aguilar M."/>
            <person name="Claverie J.M."/>
            <person name="Frickenhaus S."/>
            <person name="Gonzalez K."/>
            <person name="Herman E.K."/>
            <person name="Lin Y.C."/>
            <person name="Napier J."/>
            <person name="Ogata H."/>
            <person name="Sarno A.F."/>
            <person name="Shmutz J."/>
            <person name="Schroeder D."/>
            <person name="de Vargas C."/>
            <person name="Verret F."/>
            <person name="von Dassow P."/>
            <person name="Valentin K."/>
            <person name="Van de Peer Y."/>
            <person name="Wheeler G."/>
            <person name="Dacks J.B."/>
            <person name="Delwiche C.F."/>
            <person name="Dyhrman S.T."/>
            <person name="Glockner G."/>
            <person name="John U."/>
            <person name="Richards T."/>
            <person name="Worden A.Z."/>
            <person name="Zhang X."/>
            <person name="Grigoriev I.V."/>
            <person name="Allen A.E."/>
            <person name="Bidle K."/>
            <person name="Borodovsky M."/>
            <person name="Bowler C."/>
            <person name="Brownlee C."/>
            <person name="Cock J.M."/>
            <person name="Elias M."/>
            <person name="Gladyshev V.N."/>
            <person name="Groth M."/>
            <person name="Guda C."/>
            <person name="Hadaegh A."/>
            <person name="Iglesias-Rodriguez M.D."/>
            <person name="Jenkins J."/>
            <person name="Jones B.M."/>
            <person name="Lawson T."/>
            <person name="Leese F."/>
            <person name="Lindquist E."/>
            <person name="Lobanov A."/>
            <person name="Lomsadze A."/>
            <person name="Malik S.B."/>
            <person name="Marsh M.E."/>
            <person name="Mackinder L."/>
            <person name="Mock T."/>
            <person name="Mueller-Roeber B."/>
            <person name="Pagarete A."/>
            <person name="Parker M."/>
            <person name="Probert I."/>
            <person name="Quesneville H."/>
            <person name="Raines C."/>
            <person name="Rensing S.A."/>
            <person name="Riano-Pachon D.M."/>
            <person name="Richier S."/>
            <person name="Rokitta S."/>
            <person name="Shiraiwa Y."/>
            <person name="Soanes D.M."/>
            <person name="van der Giezen M."/>
            <person name="Wahlund T.M."/>
            <person name="Williams B."/>
            <person name="Wilson W."/>
            <person name="Wolfe G."/>
            <person name="Wurch L.L."/>
        </authorList>
    </citation>
    <scope>NUCLEOTIDE SEQUENCE</scope>
</reference>
<evidence type="ECO:0000256" key="6">
    <source>
        <dbReference type="SAM" id="MobiDB-lite"/>
    </source>
</evidence>
<name>A0A0D3JWK3_EMIH1</name>
<dbReference type="eggNOG" id="ENOG502SDFD">
    <property type="taxonomic scope" value="Eukaryota"/>
</dbReference>
<evidence type="ECO:0000256" key="5">
    <source>
        <dbReference type="ARBA" id="ARBA00023136"/>
    </source>
</evidence>
<dbReference type="InterPro" id="IPR015414">
    <property type="entry name" value="TMEM64"/>
</dbReference>
<dbReference type="PaxDb" id="2903-EOD27888"/>
<evidence type="ECO:0000256" key="1">
    <source>
        <dbReference type="ARBA" id="ARBA00004651"/>
    </source>
</evidence>
<feature type="transmembrane region" description="Helical" evidence="7">
    <location>
        <begin position="241"/>
        <end position="265"/>
    </location>
</feature>
<feature type="domain" description="VTT" evidence="8">
    <location>
        <begin position="255"/>
        <end position="367"/>
    </location>
</feature>
<evidence type="ECO:0000256" key="7">
    <source>
        <dbReference type="SAM" id="Phobius"/>
    </source>
</evidence>
<dbReference type="GO" id="GO:0005886">
    <property type="term" value="C:plasma membrane"/>
    <property type="evidence" value="ECO:0007669"/>
    <property type="project" value="UniProtKB-SubCell"/>
</dbReference>
<evidence type="ECO:0000313" key="10">
    <source>
        <dbReference type="Proteomes" id="UP000013827"/>
    </source>
</evidence>
<feature type="transmembrane region" description="Helical" evidence="7">
    <location>
        <begin position="271"/>
        <end position="291"/>
    </location>
</feature>
<accession>A0A0D3JWK3</accession>
<keyword evidence="5 7" id="KW-0472">Membrane</keyword>
<dbReference type="KEGG" id="ehx:EMIHUDRAFT_450123"/>
<keyword evidence="10" id="KW-1185">Reference proteome</keyword>
<sequence length="401" mass="42676">MSLGSKCGAVAPLANVAMQQWRKRRQRSCTEGRDSNRGVKCHGTNDQQRVRDGSQHAEMHNTPVIYRLQQRDTNVVVVTAASVGEASLQRLLGTISAVRAADGDSWWRGFWPGGDCSQRDEWTLRGGEETGELRRPRRPEPLRTEACKRPASSSNQFCRFSAQFCRFSPITVSARRKAPTPVAAYIGLAHALALSLPRRALVAASIAIAACAAAGLWLTRGHWGAALQLLRQEAERRREEAPGAVAACCVLVVALWVTIAYLYGLRLGFPLVYLGKVLGCLSAFAIGRSCLRDCCERHVRKTRLLRAVEGAVAKEPLRIAFLSRAAYLPIAFKNYGLAVLDLPWSAFVAALLTVEVWNSLQFALIGSAARSVGGGSGGGGGGVGGGGGGGGIPTGLASGGG</sequence>
<feature type="transmembrane region" description="Helical" evidence="7">
    <location>
        <begin position="200"/>
        <end position="220"/>
    </location>
</feature>
<keyword evidence="4 7" id="KW-1133">Transmembrane helix</keyword>
<keyword evidence="3 7" id="KW-0812">Transmembrane</keyword>
<evidence type="ECO:0000256" key="4">
    <source>
        <dbReference type="ARBA" id="ARBA00022989"/>
    </source>
</evidence>
<reference evidence="9" key="2">
    <citation type="submission" date="2024-10" db="UniProtKB">
        <authorList>
            <consortium name="EnsemblProtists"/>
        </authorList>
    </citation>
    <scope>IDENTIFICATION</scope>
</reference>
<evidence type="ECO:0000313" key="9">
    <source>
        <dbReference type="EnsemblProtists" id="EOD27888"/>
    </source>
</evidence>
<dbReference type="InterPro" id="IPR032816">
    <property type="entry name" value="VTT_dom"/>
</dbReference>
<evidence type="ECO:0000256" key="2">
    <source>
        <dbReference type="ARBA" id="ARBA00022475"/>
    </source>
</evidence>
<dbReference type="Proteomes" id="UP000013827">
    <property type="component" value="Unassembled WGS sequence"/>
</dbReference>
<dbReference type="HOGENOM" id="CLU_688103_0_0_1"/>
<proteinExistence type="predicted"/>